<dbReference type="PANTHER" id="PTHR47396:SF1">
    <property type="entry name" value="ATP-DEPENDENT HELICASE IRC3-RELATED"/>
    <property type="match status" value="1"/>
</dbReference>
<dbReference type="PROSITE" id="PS51192">
    <property type="entry name" value="HELICASE_ATP_BIND_1"/>
    <property type="match status" value="1"/>
</dbReference>
<proteinExistence type="predicted"/>
<evidence type="ECO:0000259" key="1">
    <source>
        <dbReference type="PROSITE" id="PS51192"/>
    </source>
</evidence>
<feature type="domain" description="Helicase ATP-binding" evidence="1">
    <location>
        <begin position="347"/>
        <end position="506"/>
    </location>
</feature>
<dbReference type="RefSeq" id="WP_227707837.1">
    <property type="nucleotide sequence ID" value="NZ_JAJEQX010000015.1"/>
</dbReference>
<keyword evidence="2" id="KW-0378">Hydrolase</keyword>
<evidence type="ECO:0000313" key="2">
    <source>
        <dbReference type="EMBL" id="MCC2254694.1"/>
    </source>
</evidence>
<sequence>MTNFDFLKKEPQFDSFADVAISAEKILHIDMEASVLNCRRAMEFAIKWMYSVDGSLVMPYQDTLVSLMSTEEFRDIVDPDLWKRMDFIRRLGNNAAHNGKKITLDKAKLCLENLYIFLDFVAYCYAEDYTEGEFHAELLEEHKQPVLEEVPRISDIDLKALIAENQALKEQLTARREEQKQTYVPKPLDLSEYKTRKIYIDTMLMDAGWTEGKNWINEVELQGMPNKSEVGHADYVLYDDAHRPLAVIEAKRTCVDVAKGRQQAKLYADLLEKQYGRRPAIFMTNGFDTRITDGQYPERKVSMIYSKRDLEKWFNLQSMKTSLKYITVNRNIAGRYYQEGAVKAVCDSLGKNRRKALLVMATGSGKTRTVISLCDVLLQHGWVKNILFLADRNSLVTQAKRSFVNLLPDLSVTNLCEEKDNYQAHCVFSTYQTMMNCIDSVKDEEGKLFTCGHFDLVICDEAHRSIYNKYKDIFTYFDAPLVGLTATPKDEIDKNTYNIFELENGVPTYGYELAQAVRDGYLVDFLSVESSLKFIERGIVYDELSEEDREEYEATFKDENGKLPEKIDSSALNSWLFNEDTIKKALHILMTEGIRINYGETLGKTIIFAKNHDHAEKILEVFGKEYPNLPGYAKVIDNYMTYAQSAIDEFSEPDKLPQIAISVDMLDTGIDVPEVLNLVFFKKVMSKAKFWQMIGRGTRLCPGLLDGEDKQKFYIFDFCGNFEFFRMNKGKATANMMALQGAIFNLEFQITYKLQDMEYQIERLIAYRNSLIQHMSKKVQELNRENFAVRQHLKYVELYSDQSNYQNLSYEDTLLVREELAPLILPDGDEASAVRFDALMYGIELAYLIGKKYGKARSDLLKKVSAISTVANIPEIMVQAELINQILHTDYLDRAGISEFEHIRESLRGLMKYLPKKKVRYDTNFEDDLLSIEWKESELENDDLKNYKAKAEYYVRQHQDNLVIAKLRKNKPMTQDDIKALEKILWSDLGTKDEYEAEYGDKPLGEFVREIVGLDMNAAKEAFSEYLNGANLDSRQIYFVNQIVEYIVHNGLMKDLSVLQESPFTDQGSVVDIFTDLNVWMGIRMVIDEINANAKVA</sequence>
<dbReference type="Gene3D" id="3.90.1570.30">
    <property type="match status" value="1"/>
</dbReference>
<dbReference type="PANTHER" id="PTHR47396">
    <property type="entry name" value="TYPE I RESTRICTION ENZYME ECOKI R PROTEIN"/>
    <property type="match status" value="1"/>
</dbReference>
<gene>
    <name evidence="2" type="ORF">LKD70_09730</name>
</gene>
<evidence type="ECO:0000313" key="3">
    <source>
        <dbReference type="Proteomes" id="UP001198151"/>
    </source>
</evidence>
<dbReference type="InterPro" id="IPR001650">
    <property type="entry name" value="Helicase_C-like"/>
</dbReference>
<keyword evidence="2" id="KW-0067">ATP-binding</keyword>
<dbReference type="EMBL" id="JAJEQX010000015">
    <property type="protein sequence ID" value="MCC2254694.1"/>
    <property type="molecule type" value="Genomic_DNA"/>
</dbReference>
<accession>A0ABS8FYM4</accession>
<comment type="caution">
    <text evidence="2">The sequence shown here is derived from an EMBL/GenBank/DDBJ whole genome shotgun (WGS) entry which is preliminary data.</text>
</comment>
<keyword evidence="2" id="KW-0547">Nucleotide-binding</keyword>
<dbReference type="InterPro" id="IPR014001">
    <property type="entry name" value="Helicase_ATP-bd"/>
</dbReference>
<dbReference type="SMART" id="SM00487">
    <property type="entry name" value="DEXDc"/>
    <property type="match status" value="1"/>
</dbReference>
<keyword evidence="3" id="KW-1185">Reference proteome</keyword>
<dbReference type="Pfam" id="PF13643">
    <property type="entry name" value="DUF4145"/>
    <property type="match status" value="1"/>
</dbReference>
<dbReference type="CDD" id="cd18032">
    <property type="entry name" value="DEXHc_RE_I_III_res"/>
    <property type="match status" value="1"/>
</dbReference>
<dbReference type="GO" id="GO:0004386">
    <property type="term" value="F:helicase activity"/>
    <property type="evidence" value="ECO:0007669"/>
    <property type="project" value="UniProtKB-KW"/>
</dbReference>
<protein>
    <submittedName>
        <fullName evidence="2">DEAD/DEAH box helicase family protein</fullName>
    </submittedName>
</protein>
<reference evidence="2 3" key="1">
    <citation type="submission" date="2021-10" db="EMBL/GenBank/DDBJ databases">
        <title>Anaerobic single-cell dispensing facilitates the cultivation of human gut bacteria.</title>
        <authorList>
            <person name="Afrizal A."/>
        </authorList>
    </citation>
    <scope>NUCLEOTIDE SEQUENCE [LARGE SCALE GENOMIC DNA]</scope>
    <source>
        <strain evidence="2 3">CLA-AA-H200</strain>
    </source>
</reference>
<dbReference type="InterPro" id="IPR013670">
    <property type="entry name" value="EcoEI_R_C_dom"/>
</dbReference>
<dbReference type="InterPro" id="IPR027417">
    <property type="entry name" value="P-loop_NTPase"/>
</dbReference>
<dbReference type="Pfam" id="PF08463">
    <property type="entry name" value="EcoEI_R_C"/>
    <property type="match status" value="1"/>
</dbReference>
<dbReference type="InterPro" id="IPR050742">
    <property type="entry name" value="Helicase_Restrict-Modif_Enz"/>
</dbReference>
<dbReference type="Pfam" id="PF00271">
    <property type="entry name" value="Helicase_C"/>
    <property type="match status" value="1"/>
</dbReference>
<name>A0ABS8FYM4_9FIRM</name>
<dbReference type="InterPro" id="IPR006935">
    <property type="entry name" value="Helicase/UvrB_N"/>
</dbReference>
<dbReference type="Gene3D" id="3.40.50.300">
    <property type="entry name" value="P-loop containing nucleotide triphosphate hydrolases"/>
    <property type="match status" value="2"/>
</dbReference>
<dbReference type="CDD" id="cd18799">
    <property type="entry name" value="SF2_C_EcoAI-like"/>
    <property type="match status" value="1"/>
</dbReference>
<keyword evidence="2" id="KW-0347">Helicase</keyword>
<organism evidence="2 3">
    <name type="scientific">Ruminococcus turbiniformis</name>
    <dbReference type="NCBI Taxonomy" id="2881258"/>
    <lineage>
        <taxon>Bacteria</taxon>
        <taxon>Bacillati</taxon>
        <taxon>Bacillota</taxon>
        <taxon>Clostridia</taxon>
        <taxon>Eubacteriales</taxon>
        <taxon>Oscillospiraceae</taxon>
        <taxon>Ruminococcus</taxon>
    </lineage>
</organism>
<dbReference type="SUPFAM" id="SSF52540">
    <property type="entry name" value="P-loop containing nucleoside triphosphate hydrolases"/>
    <property type="match status" value="2"/>
</dbReference>
<dbReference type="Proteomes" id="UP001198151">
    <property type="component" value="Unassembled WGS sequence"/>
</dbReference>
<dbReference type="InterPro" id="IPR025285">
    <property type="entry name" value="DUF4145"/>
</dbReference>
<dbReference type="Pfam" id="PF04851">
    <property type="entry name" value="ResIII"/>
    <property type="match status" value="1"/>
</dbReference>